<sequence>MDVDGWRGMPDLEPQRSGGRVALVDLTGAEDMTAALRELQDQWGPVAPVDLEPGVPGWLVLGHAEVMEVMRTESVFARNPRHWREQLPPQSTLHAILSPNGRRNLYFADGAEHRRLRLPVDEAFAAMDEVRTAALVRVVCARLIDSFAARGSADLMGEYAAAVSFLAVSGMFGFDERQGVDLLRCASEIFGHGGDPASALVRMDQIVMDHVIATRAKPGPNLTTSFIEHPNFEDDTEIVHSMVIAICAANEMLVTWIAATLRRMLTDPRYTGRVTGVRRGLDDAMDETLWNEPPVANLPARYAVTDCTLGTARIRAGDAIVMGVAAANNDPRVRTSDDLFEAGNRSHLSFGVGPHACPAKRPGRLVVKIAVESLMERLDLRLTDPVVTWAPSPWSRYPSTLPVTFTPERQTARTPARV</sequence>
<keyword evidence="3" id="KW-1185">Reference proteome</keyword>
<evidence type="ECO:0000313" key="2">
    <source>
        <dbReference type="EMBL" id="GGM40880.1"/>
    </source>
</evidence>
<dbReference type="EMBL" id="BMPT01000022">
    <property type="protein sequence ID" value="GGM40880.1"/>
    <property type="molecule type" value="Genomic_DNA"/>
</dbReference>
<accession>A0A8H9GNA2</accession>
<reference evidence="2" key="1">
    <citation type="journal article" date="2014" name="Int. J. Syst. Evol. Microbiol.">
        <title>Complete genome sequence of Corynebacterium casei LMG S-19264T (=DSM 44701T), isolated from a smear-ripened cheese.</title>
        <authorList>
            <consortium name="US DOE Joint Genome Institute (JGI-PGF)"/>
            <person name="Walter F."/>
            <person name="Albersmeier A."/>
            <person name="Kalinowski J."/>
            <person name="Ruckert C."/>
        </authorList>
    </citation>
    <scope>NUCLEOTIDE SEQUENCE</scope>
    <source>
        <strain evidence="2">JCM 3051</strain>
    </source>
</reference>
<name>A0A8H9GNA2_9MICO</name>
<dbReference type="InterPro" id="IPR017972">
    <property type="entry name" value="Cyt_P450_CS"/>
</dbReference>
<dbReference type="GO" id="GO:0005506">
    <property type="term" value="F:iron ion binding"/>
    <property type="evidence" value="ECO:0007669"/>
    <property type="project" value="InterPro"/>
</dbReference>
<reference evidence="2" key="2">
    <citation type="submission" date="2020-09" db="EMBL/GenBank/DDBJ databases">
        <authorList>
            <person name="Sun Q."/>
            <person name="Ohkuma M."/>
        </authorList>
    </citation>
    <scope>NUCLEOTIDE SEQUENCE</scope>
    <source>
        <strain evidence="2">JCM 3051</strain>
    </source>
</reference>
<evidence type="ECO:0000313" key="3">
    <source>
        <dbReference type="Proteomes" id="UP000655589"/>
    </source>
</evidence>
<dbReference type="PRINTS" id="PR00359">
    <property type="entry name" value="BP450"/>
</dbReference>
<dbReference type="Gene3D" id="1.10.630.10">
    <property type="entry name" value="Cytochrome P450"/>
    <property type="match status" value="1"/>
</dbReference>
<dbReference type="AlphaFoldDB" id="A0A8H9GNA2"/>
<dbReference type="Proteomes" id="UP000655589">
    <property type="component" value="Unassembled WGS sequence"/>
</dbReference>
<dbReference type="GO" id="GO:0016705">
    <property type="term" value="F:oxidoreductase activity, acting on paired donors, with incorporation or reduction of molecular oxygen"/>
    <property type="evidence" value="ECO:0007669"/>
    <property type="project" value="InterPro"/>
</dbReference>
<organism evidence="2 3">
    <name type="scientific">Promicromonospora citrea</name>
    <dbReference type="NCBI Taxonomy" id="43677"/>
    <lineage>
        <taxon>Bacteria</taxon>
        <taxon>Bacillati</taxon>
        <taxon>Actinomycetota</taxon>
        <taxon>Actinomycetes</taxon>
        <taxon>Micrococcales</taxon>
        <taxon>Promicromonosporaceae</taxon>
        <taxon>Promicromonospora</taxon>
    </lineage>
</organism>
<protein>
    <submittedName>
        <fullName evidence="2">Cytochrome P450</fullName>
    </submittedName>
</protein>
<gene>
    <name evidence="2" type="ORF">GCM10010102_40500</name>
</gene>
<comment type="similarity">
    <text evidence="1">Belongs to the cytochrome P450 family.</text>
</comment>
<dbReference type="InterPro" id="IPR036396">
    <property type="entry name" value="Cyt_P450_sf"/>
</dbReference>
<dbReference type="PANTHER" id="PTHR46696:SF1">
    <property type="entry name" value="CYTOCHROME P450 YJIB-RELATED"/>
    <property type="match status" value="1"/>
</dbReference>
<proteinExistence type="inferred from homology"/>
<dbReference type="GO" id="GO:0004497">
    <property type="term" value="F:monooxygenase activity"/>
    <property type="evidence" value="ECO:0007669"/>
    <property type="project" value="InterPro"/>
</dbReference>
<dbReference type="SUPFAM" id="SSF48264">
    <property type="entry name" value="Cytochrome P450"/>
    <property type="match status" value="1"/>
</dbReference>
<evidence type="ECO:0000256" key="1">
    <source>
        <dbReference type="ARBA" id="ARBA00010617"/>
    </source>
</evidence>
<dbReference type="PROSITE" id="PS00086">
    <property type="entry name" value="CYTOCHROME_P450"/>
    <property type="match status" value="1"/>
</dbReference>
<dbReference type="GO" id="GO:0020037">
    <property type="term" value="F:heme binding"/>
    <property type="evidence" value="ECO:0007669"/>
    <property type="project" value="InterPro"/>
</dbReference>
<dbReference type="InterPro" id="IPR002397">
    <property type="entry name" value="Cyt_P450_B"/>
</dbReference>
<dbReference type="PANTHER" id="PTHR46696">
    <property type="entry name" value="P450, PUTATIVE (EUROFUNG)-RELATED"/>
    <property type="match status" value="1"/>
</dbReference>
<comment type="caution">
    <text evidence="2">The sequence shown here is derived from an EMBL/GenBank/DDBJ whole genome shotgun (WGS) entry which is preliminary data.</text>
</comment>